<dbReference type="InterPro" id="IPR025422">
    <property type="entry name" value="TGA_domain"/>
</dbReference>
<dbReference type="PROSITE" id="PS51806">
    <property type="entry name" value="DOG1"/>
    <property type="match status" value="1"/>
</dbReference>
<name>A0A8T1P9S8_CARIL</name>
<feature type="domain" description="DOG1" evidence="2">
    <location>
        <begin position="1"/>
        <end position="207"/>
    </location>
</feature>
<evidence type="ECO:0000259" key="2">
    <source>
        <dbReference type="PROSITE" id="PS51806"/>
    </source>
</evidence>
<reference evidence="3" key="1">
    <citation type="submission" date="2020-12" db="EMBL/GenBank/DDBJ databases">
        <title>WGS assembly of Carya illinoinensis cv. Pawnee.</title>
        <authorList>
            <person name="Platts A."/>
            <person name="Shu S."/>
            <person name="Wright S."/>
            <person name="Barry K."/>
            <person name="Edger P."/>
            <person name="Pires J.C."/>
            <person name="Schmutz J."/>
        </authorList>
    </citation>
    <scope>NUCLEOTIDE SEQUENCE</scope>
    <source>
        <tissue evidence="3">Leaf</tissue>
    </source>
</reference>
<dbReference type="AlphaFoldDB" id="A0A8T1P9S8"/>
<dbReference type="EMBL" id="CM031817">
    <property type="protein sequence ID" value="KAG6641396.1"/>
    <property type="molecule type" value="Genomic_DNA"/>
</dbReference>
<sequence length="216" mass="23455">MKTTLANLQKSASNTSKTTLTSEANLPTTTFLPSLLVPGAPTGKTLCFGSLAADLPSIRLVYALCGLEIEVHLSKFLQGTSSSSANLGYVSNRQIHLINMLQGKTIRSKEKLTKMMASLQEDVADQPIVGISKGLSQVGEMNGEVDRDLDKHEQAMVGVLEEADRLRLSTLKELIGISMTRQAVDFLTVTKKLHLCVHQCGKGRDLRHGRGSPIRK</sequence>
<dbReference type="Proteomes" id="UP000811609">
    <property type="component" value="Chromosome 9"/>
</dbReference>
<evidence type="ECO:0000313" key="3">
    <source>
        <dbReference type="EMBL" id="KAG6641396.1"/>
    </source>
</evidence>
<feature type="region of interest" description="Disordered" evidence="1">
    <location>
        <begin position="1"/>
        <end position="20"/>
    </location>
</feature>
<dbReference type="PANTHER" id="PTHR46354">
    <property type="entry name" value="DOG1 DOMAIN-CONTAINING PROTEIN"/>
    <property type="match status" value="1"/>
</dbReference>
<organism evidence="3 4">
    <name type="scientific">Carya illinoinensis</name>
    <name type="common">Pecan</name>
    <dbReference type="NCBI Taxonomy" id="32201"/>
    <lineage>
        <taxon>Eukaryota</taxon>
        <taxon>Viridiplantae</taxon>
        <taxon>Streptophyta</taxon>
        <taxon>Embryophyta</taxon>
        <taxon>Tracheophyta</taxon>
        <taxon>Spermatophyta</taxon>
        <taxon>Magnoliopsida</taxon>
        <taxon>eudicotyledons</taxon>
        <taxon>Gunneridae</taxon>
        <taxon>Pentapetalae</taxon>
        <taxon>rosids</taxon>
        <taxon>fabids</taxon>
        <taxon>Fagales</taxon>
        <taxon>Juglandaceae</taxon>
        <taxon>Carya</taxon>
    </lineage>
</organism>
<evidence type="ECO:0000313" key="4">
    <source>
        <dbReference type="Proteomes" id="UP000811609"/>
    </source>
</evidence>
<keyword evidence="4" id="KW-1185">Reference proteome</keyword>
<dbReference type="InterPro" id="IPR051886">
    <property type="entry name" value="Seed_Dev/Stress_Resp_Reg"/>
</dbReference>
<proteinExistence type="predicted"/>
<gene>
    <name evidence="3" type="ORF">CIPAW_09G070800</name>
</gene>
<accession>A0A8T1P9S8</accession>
<dbReference type="GO" id="GO:0006351">
    <property type="term" value="P:DNA-templated transcription"/>
    <property type="evidence" value="ECO:0007669"/>
    <property type="project" value="InterPro"/>
</dbReference>
<dbReference type="PANTHER" id="PTHR46354:SF7">
    <property type="entry name" value="PROTEIN DOG1-LIKE 1"/>
    <property type="match status" value="1"/>
</dbReference>
<protein>
    <recommendedName>
        <fullName evidence="2">DOG1 domain-containing protein</fullName>
    </recommendedName>
</protein>
<evidence type="ECO:0000256" key="1">
    <source>
        <dbReference type="SAM" id="MobiDB-lite"/>
    </source>
</evidence>
<comment type="caution">
    <text evidence="3">The sequence shown here is derived from an EMBL/GenBank/DDBJ whole genome shotgun (WGS) entry which is preliminary data.</text>
</comment>
<dbReference type="GO" id="GO:0043565">
    <property type="term" value="F:sequence-specific DNA binding"/>
    <property type="evidence" value="ECO:0007669"/>
    <property type="project" value="InterPro"/>
</dbReference>